<reference evidence="3 4" key="1">
    <citation type="journal article" date="2023" name="BMC Biotechnol.">
        <title>Vitis rotundifolia cv Carlos genome sequencing.</title>
        <authorList>
            <person name="Huff M."/>
            <person name="Hulse-Kemp A."/>
            <person name="Scheffler B."/>
            <person name="Youngblood R."/>
            <person name="Simpson S."/>
            <person name="Babiker E."/>
            <person name="Staton M."/>
        </authorList>
    </citation>
    <scope>NUCLEOTIDE SEQUENCE [LARGE SCALE GENOMIC DNA]</scope>
    <source>
        <tissue evidence="3">Leaf</tissue>
    </source>
</reference>
<dbReference type="InterPro" id="IPR013103">
    <property type="entry name" value="RVT_2"/>
</dbReference>
<evidence type="ECO:0000313" key="4">
    <source>
        <dbReference type="Proteomes" id="UP001168098"/>
    </source>
</evidence>
<dbReference type="SUPFAM" id="SSF56672">
    <property type="entry name" value="DNA/RNA polymerases"/>
    <property type="match status" value="1"/>
</dbReference>
<keyword evidence="4" id="KW-1185">Reference proteome</keyword>
<name>A0AA39E5F7_VITRO</name>
<accession>A0AA39E5F7</accession>
<evidence type="ECO:0000256" key="1">
    <source>
        <dbReference type="SAM" id="MobiDB-lite"/>
    </source>
</evidence>
<organism evidence="3 4">
    <name type="scientific">Vitis rotundifolia</name>
    <name type="common">Muscadine grape</name>
    <dbReference type="NCBI Taxonomy" id="103349"/>
    <lineage>
        <taxon>Eukaryota</taxon>
        <taxon>Viridiplantae</taxon>
        <taxon>Streptophyta</taxon>
        <taxon>Embryophyta</taxon>
        <taxon>Tracheophyta</taxon>
        <taxon>Spermatophyta</taxon>
        <taxon>Magnoliopsida</taxon>
        <taxon>eudicotyledons</taxon>
        <taxon>Gunneridae</taxon>
        <taxon>Pentapetalae</taxon>
        <taxon>rosids</taxon>
        <taxon>Vitales</taxon>
        <taxon>Vitaceae</taxon>
        <taxon>Viteae</taxon>
        <taxon>Vitis</taxon>
    </lineage>
</organism>
<evidence type="ECO:0000259" key="2">
    <source>
        <dbReference type="Pfam" id="PF07727"/>
    </source>
</evidence>
<feature type="compositionally biased region" description="Polar residues" evidence="1">
    <location>
        <begin position="122"/>
        <end position="131"/>
    </location>
</feature>
<dbReference type="Proteomes" id="UP001168098">
    <property type="component" value="Unassembled WGS sequence"/>
</dbReference>
<dbReference type="AlphaFoldDB" id="A0AA39E5F7"/>
<evidence type="ECO:0000313" key="3">
    <source>
        <dbReference type="EMBL" id="KAJ9705697.1"/>
    </source>
</evidence>
<feature type="region of interest" description="Disordered" evidence="1">
    <location>
        <begin position="114"/>
        <end position="136"/>
    </location>
</feature>
<feature type="domain" description="Reverse transcriptase Ty1/copia-type" evidence="2">
    <location>
        <begin position="217"/>
        <end position="345"/>
    </location>
</feature>
<dbReference type="Pfam" id="PF07727">
    <property type="entry name" value="RVT_2"/>
    <property type="match status" value="1"/>
</dbReference>
<dbReference type="EMBL" id="JARBHA010000003">
    <property type="protein sequence ID" value="KAJ9705697.1"/>
    <property type="molecule type" value="Genomic_DNA"/>
</dbReference>
<sequence length="346" mass="38310">MVSFSISDASCETSKIDHQTKSWRVNTANQSSNSKQCNHCPCTTEQRNQFSFEGRISASCNTNQNTEASCVNLTGTPTTVATEISTVAASTNDHNTVITTKTPTANVGNFPDISKQLHVGPSPQNKSTSHSANDEVPDISKQIVVDISSPQGQHTDNKGTRMITRSKLKNDPSLKSQMVTFAATRSDISDPKTYRTTLKIPHWLKAMQEEIKALIQNRTWDLVPRPPTANIVGSKLVFKTKLKEDGTIDRYKARLVARGFSQIPGLDFGETFSPVIKHTTIRLILSLAVTLGWTMRQLDVKNAFLHGFQKEEAFMEQPPGFINEDLPNHVSKLNRSLYGLKQAPRA</sequence>
<dbReference type="InterPro" id="IPR043502">
    <property type="entry name" value="DNA/RNA_pol_sf"/>
</dbReference>
<gene>
    <name evidence="3" type="ORF">PVL29_003665</name>
</gene>
<protein>
    <recommendedName>
        <fullName evidence="2">Reverse transcriptase Ty1/copia-type domain-containing protein</fullName>
    </recommendedName>
</protein>
<comment type="caution">
    <text evidence="3">The sequence shown here is derived from an EMBL/GenBank/DDBJ whole genome shotgun (WGS) entry which is preliminary data.</text>
</comment>
<proteinExistence type="predicted"/>